<gene>
    <name evidence="8" type="ORF">Ltuc_0098</name>
</gene>
<evidence type="ECO:0000256" key="6">
    <source>
        <dbReference type="SAM" id="Phobius"/>
    </source>
</evidence>
<evidence type="ECO:0000259" key="7">
    <source>
        <dbReference type="Pfam" id="PF04138"/>
    </source>
</evidence>
<protein>
    <submittedName>
        <fullName evidence="8">O antigen biosynthesis protein</fullName>
    </submittedName>
</protein>
<dbReference type="STRING" id="40335.Ltuc_0098"/>
<sequence length="137" mass="15766">MQIIEICCKLDNHLFRFILIGGINTFISYLLFLVLIKVGFYYIYAISITWCVGLLFNFRTIGKWVFNNNDKKPFVKFMVLYGFIYLLSIVLLRLINGLLNNLSLSGIVTILIASSLSFLGNRSLFLSSNQYENADKK</sequence>
<name>A0A0W0ZSS7_9GAMM</name>
<feature type="transmembrane region" description="Helical" evidence="6">
    <location>
        <begin position="14"/>
        <end position="36"/>
    </location>
</feature>
<evidence type="ECO:0000256" key="5">
    <source>
        <dbReference type="ARBA" id="ARBA00023136"/>
    </source>
</evidence>
<keyword evidence="5 6" id="KW-0472">Membrane</keyword>
<dbReference type="OrthoDB" id="9801620at2"/>
<feature type="transmembrane region" description="Helical" evidence="6">
    <location>
        <begin position="74"/>
        <end position="95"/>
    </location>
</feature>
<reference evidence="8 9" key="1">
    <citation type="submission" date="2015-11" db="EMBL/GenBank/DDBJ databases">
        <title>Genomic analysis of 38 Legionella species identifies large and diverse effector repertoires.</title>
        <authorList>
            <person name="Burstein D."/>
            <person name="Amaro F."/>
            <person name="Zusman T."/>
            <person name="Lifshitz Z."/>
            <person name="Cohen O."/>
            <person name="Gilbert J.A."/>
            <person name="Pupko T."/>
            <person name="Shuman H.A."/>
            <person name="Segal G."/>
        </authorList>
    </citation>
    <scope>NUCLEOTIDE SEQUENCE [LARGE SCALE GENOMIC DNA]</scope>
    <source>
        <strain evidence="8 9">ATCC 49180</strain>
    </source>
</reference>
<dbReference type="PATRIC" id="fig|40335.7.peg.101"/>
<dbReference type="InterPro" id="IPR007267">
    <property type="entry name" value="GtrA_DPMS_TM"/>
</dbReference>
<dbReference type="GO" id="GO:0000271">
    <property type="term" value="P:polysaccharide biosynthetic process"/>
    <property type="evidence" value="ECO:0007669"/>
    <property type="project" value="InterPro"/>
</dbReference>
<dbReference type="EMBL" id="LNZA01000001">
    <property type="protein sequence ID" value="KTD72251.1"/>
    <property type="molecule type" value="Genomic_DNA"/>
</dbReference>
<evidence type="ECO:0000256" key="1">
    <source>
        <dbReference type="ARBA" id="ARBA00004141"/>
    </source>
</evidence>
<accession>A0A0W0ZSS7</accession>
<evidence type="ECO:0000256" key="3">
    <source>
        <dbReference type="ARBA" id="ARBA00022692"/>
    </source>
</evidence>
<feature type="domain" description="GtrA/DPMS transmembrane" evidence="7">
    <location>
        <begin position="16"/>
        <end position="123"/>
    </location>
</feature>
<dbReference type="RefSeq" id="WP_058519412.1">
    <property type="nucleotide sequence ID" value="NZ_CAAAIP010000005.1"/>
</dbReference>
<keyword evidence="4 6" id="KW-1133">Transmembrane helix</keyword>
<comment type="subcellular location">
    <subcellularLocation>
        <location evidence="1">Membrane</location>
        <topology evidence="1">Multi-pass membrane protein</topology>
    </subcellularLocation>
</comment>
<organism evidence="8 9">
    <name type="scientific">Legionella tucsonensis</name>
    <dbReference type="NCBI Taxonomy" id="40335"/>
    <lineage>
        <taxon>Bacteria</taxon>
        <taxon>Pseudomonadati</taxon>
        <taxon>Pseudomonadota</taxon>
        <taxon>Gammaproteobacteria</taxon>
        <taxon>Legionellales</taxon>
        <taxon>Legionellaceae</taxon>
        <taxon>Legionella</taxon>
    </lineage>
</organism>
<dbReference type="AlphaFoldDB" id="A0A0W0ZSS7"/>
<comment type="caution">
    <text evidence="8">The sequence shown here is derived from an EMBL/GenBank/DDBJ whole genome shotgun (WGS) entry which is preliminary data.</text>
</comment>
<proteinExistence type="inferred from homology"/>
<dbReference type="Pfam" id="PF04138">
    <property type="entry name" value="GtrA_DPMS_TM"/>
    <property type="match status" value="1"/>
</dbReference>
<dbReference type="PANTHER" id="PTHR38459">
    <property type="entry name" value="PROPHAGE BACTOPRENOL-LINKED GLUCOSE TRANSLOCASE HOMOLOG"/>
    <property type="match status" value="1"/>
</dbReference>
<evidence type="ECO:0000256" key="2">
    <source>
        <dbReference type="ARBA" id="ARBA00009399"/>
    </source>
</evidence>
<keyword evidence="9" id="KW-1185">Reference proteome</keyword>
<dbReference type="Proteomes" id="UP000054693">
    <property type="component" value="Unassembled WGS sequence"/>
</dbReference>
<keyword evidence="3 6" id="KW-0812">Transmembrane</keyword>
<dbReference type="InterPro" id="IPR051401">
    <property type="entry name" value="GtrA_CellWall_Glycosyl"/>
</dbReference>
<dbReference type="PANTHER" id="PTHR38459:SF1">
    <property type="entry name" value="PROPHAGE BACTOPRENOL-LINKED GLUCOSE TRANSLOCASE HOMOLOG"/>
    <property type="match status" value="1"/>
</dbReference>
<evidence type="ECO:0000256" key="4">
    <source>
        <dbReference type="ARBA" id="ARBA00022989"/>
    </source>
</evidence>
<evidence type="ECO:0000313" key="9">
    <source>
        <dbReference type="Proteomes" id="UP000054693"/>
    </source>
</evidence>
<feature type="transmembrane region" description="Helical" evidence="6">
    <location>
        <begin position="101"/>
        <end position="120"/>
    </location>
</feature>
<dbReference type="GO" id="GO:0005886">
    <property type="term" value="C:plasma membrane"/>
    <property type="evidence" value="ECO:0007669"/>
    <property type="project" value="TreeGrafter"/>
</dbReference>
<feature type="transmembrane region" description="Helical" evidence="6">
    <location>
        <begin position="42"/>
        <end position="62"/>
    </location>
</feature>
<comment type="similarity">
    <text evidence="2">Belongs to the GtrA family.</text>
</comment>
<evidence type="ECO:0000313" key="8">
    <source>
        <dbReference type="EMBL" id="KTD72251.1"/>
    </source>
</evidence>